<keyword evidence="1" id="KW-1133">Transmembrane helix</keyword>
<dbReference type="EnsemblPlants" id="QL07p013368:mrna">
    <property type="protein sequence ID" value="QL07p013368:mrna"/>
    <property type="gene ID" value="QL07p013368"/>
</dbReference>
<evidence type="ECO:0000256" key="1">
    <source>
        <dbReference type="SAM" id="Phobius"/>
    </source>
</evidence>
<dbReference type="InterPro" id="IPR036691">
    <property type="entry name" value="Endo/exonu/phosph_ase_sf"/>
</dbReference>
<feature type="transmembrane region" description="Helical" evidence="1">
    <location>
        <begin position="481"/>
        <end position="499"/>
    </location>
</feature>
<proteinExistence type="predicted"/>
<name>A0A7N2M318_QUELO</name>
<evidence type="ECO:0000313" key="3">
    <source>
        <dbReference type="EnsemblPlants" id="QL07p013368:mrna"/>
    </source>
</evidence>
<sequence>MNVNIQSFSNWHIDAIIDHGVDDTWWFTNFYGDPDTANQENSWSLLKMLSSQFQLPWVCLGDFNEILLAKEKQGWLDKPECQMQSFHDALDFCRLKDLGFNRFQFTWSNKRSGEQNVWISLDRRVAIIEWILRFPTSRNIKPLRGLRQGDPLSSYLFLLCALGLQSLIQKDECKRCDLNGYGLGIGNGKNARIKEDKWLPVNNNHTIISTLASIPVETKVQVLMNLELGVWKPDLIDQLFLPHEASAILSIPLNRHCPPDKIIWAHSSPGSFTTCSAYELLIACEGVGQAGSSNADPQNKFWKGVWSLQVPHKIKHFIWRACNDALPTMNNLFRRQVLSSDRCELCQLYPQDPLQALWSCKEVETAWNSLNCLQQPSHPQPPAPEFLRLTSLFFVGVSDSTRTRPSEISTSHLALAASSRAHSVAKALACRRAVECATELRLQRVIFEGDSTIVINAIIQVLLDSLPTETLLKIFVVKPCFFSLACSTMLIGLVIVLLTL</sequence>
<dbReference type="Gramene" id="QL07p013368:mrna">
    <property type="protein sequence ID" value="QL07p013368:mrna"/>
    <property type="gene ID" value="QL07p013368"/>
</dbReference>
<dbReference type="InParanoid" id="A0A7N2M318"/>
<dbReference type="Proteomes" id="UP000594261">
    <property type="component" value="Chromosome 7"/>
</dbReference>
<organism evidence="3 4">
    <name type="scientific">Quercus lobata</name>
    <name type="common">Valley oak</name>
    <dbReference type="NCBI Taxonomy" id="97700"/>
    <lineage>
        <taxon>Eukaryota</taxon>
        <taxon>Viridiplantae</taxon>
        <taxon>Streptophyta</taxon>
        <taxon>Embryophyta</taxon>
        <taxon>Tracheophyta</taxon>
        <taxon>Spermatophyta</taxon>
        <taxon>Magnoliopsida</taxon>
        <taxon>eudicotyledons</taxon>
        <taxon>Gunneridae</taxon>
        <taxon>Pentapetalae</taxon>
        <taxon>rosids</taxon>
        <taxon>fabids</taxon>
        <taxon>Fagales</taxon>
        <taxon>Fagaceae</taxon>
        <taxon>Quercus</taxon>
    </lineage>
</organism>
<keyword evidence="1" id="KW-0472">Membrane</keyword>
<reference evidence="3 4" key="1">
    <citation type="journal article" date="2016" name="G3 (Bethesda)">
        <title>First Draft Assembly and Annotation of the Genome of a California Endemic Oak Quercus lobata Nee (Fagaceae).</title>
        <authorList>
            <person name="Sork V.L."/>
            <person name="Fitz-Gibbon S.T."/>
            <person name="Puiu D."/>
            <person name="Crepeau M."/>
            <person name="Gugger P.F."/>
            <person name="Sherman R."/>
            <person name="Stevens K."/>
            <person name="Langley C.H."/>
            <person name="Pellegrini M."/>
            <person name="Salzberg S.L."/>
        </authorList>
    </citation>
    <scope>NUCLEOTIDE SEQUENCE [LARGE SCALE GENOMIC DNA]</scope>
    <source>
        <strain evidence="3 4">cv. SW786</strain>
    </source>
</reference>
<accession>A0A7N2M318</accession>
<feature type="domain" description="Reverse transcriptase zinc-binding" evidence="2">
    <location>
        <begin position="295"/>
        <end position="367"/>
    </location>
</feature>
<dbReference type="OMA" id="WASCINE"/>
<evidence type="ECO:0000313" key="4">
    <source>
        <dbReference type="Proteomes" id="UP000594261"/>
    </source>
</evidence>
<dbReference type="EMBL" id="LRBV02000007">
    <property type="status" value="NOT_ANNOTATED_CDS"/>
    <property type="molecule type" value="Genomic_DNA"/>
</dbReference>
<dbReference type="AlphaFoldDB" id="A0A7N2M318"/>
<dbReference type="SUPFAM" id="SSF56219">
    <property type="entry name" value="DNase I-like"/>
    <property type="match status" value="1"/>
</dbReference>
<keyword evidence="1" id="KW-0812">Transmembrane</keyword>
<dbReference type="Pfam" id="PF13966">
    <property type="entry name" value="zf-RVT"/>
    <property type="match status" value="1"/>
</dbReference>
<dbReference type="InterPro" id="IPR026960">
    <property type="entry name" value="RVT-Znf"/>
</dbReference>
<protein>
    <recommendedName>
        <fullName evidence="2">Reverse transcriptase zinc-binding domain-containing protein</fullName>
    </recommendedName>
</protein>
<dbReference type="PANTHER" id="PTHR33710:SF71">
    <property type="entry name" value="ENDONUCLEASE_EXONUCLEASE_PHOSPHATASE DOMAIN-CONTAINING PROTEIN"/>
    <property type="match status" value="1"/>
</dbReference>
<dbReference type="PANTHER" id="PTHR33710">
    <property type="entry name" value="BNAC02G09200D PROTEIN"/>
    <property type="match status" value="1"/>
</dbReference>
<reference evidence="3" key="2">
    <citation type="submission" date="2021-01" db="UniProtKB">
        <authorList>
            <consortium name="EnsemblPlants"/>
        </authorList>
    </citation>
    <scope>IDENTIFICATION</scope>
</reference>
<keyword evidence="4" id="KW-1185">Reference proteome</keyword>
<dbReference type="Gene3D" id="3.60.10.10">
    <property type="entry name" value="Endonuclease/exonuclease/phosphatase"/>
    <property type="match status" value="1"/>
</dbReference>
<evidence type="ECO:0000259" key="2">
    <source>
        <dbReference type="Pfam" id="PF13966"/>
    </source>
</evidence>